<evidence type="ECO:0000313" key="1">
    <source>
        <dbReference type="EMBL" id="RUP05256.1"/>
    </source>
</evidence>
<reference evidence="1 2" key="1">
    <citation type="journal article" date="2018" name="New Phytol.">
        <title>Phylogenomics of Endogonaceae and evolution of mycorrhizas within Mucoromycota.</title>
        <authorList>
            <person name="Chang Y."/>
            <person name="Desiro A."/>
            <person name="Na H."/>
            <person name="Sandor L."/>
            <person name="Lipzen A."/>
            <person name="Clum A."/>
            <person name="Barry K."/>
            <person name="Grigoriev I.V."/>
            <person name="Martin F.M."/>
            <person name="Stajich J.E."/>
            <person name="Smith M.E."/>
            <person name="Bonito G."/>
            <person name="Spatafora J.W."/>
        </authorList>
    </citation>
    <scope>NUCLEOTIDE SEQUENCE [LARGE SCALE GENOMIC DNA]</scope>
    <source>
        <strain evidence="1 2">GMNB39</strain>
    </source>
</reference>
<proteinExistence type="predicted"/>
<name>A0A433AR76_9FUNG</name>
<gene>
    <name evidence="1" type="ORF">BC936DRAFT_140521</name>
</gene>
<organism evidence="1 2">
    <name type="scientific">Jimgerdemannia flammicorona</name>
    <dbReference type="NCBI Taxonomy" id="994334"/>
    <lineage>
        <taxon>Eukaryota</taxon>
        <taxon>Fungi</taxon>
        <taxon>Fungi incertae sedis</taxon>
        <taxon>Mucoromycota</taxon>
        <taxon>Mucoromycotina</taxon>
        <taxon>Endogonomycetes</taxon>
        <taxon>Endogonales</taxon>
        <taxon>Endogonaceae</taxon>
        <taxon>Jimgerdemannia</taxon>
    </lineage>
</organism>
<accession>A0A433AR76</accession>
<dbReference type="AlphaFoldDB" id="A0A433AR76"/>
<evidence type="ECO:0000313" key="2">
    <source>
        <dbReference type="Proteomes" id="UP000268093"/>
    </source>
</evidence>
<sequence>MTATTTASMDHISISEHFKVLDNGHRQCLHCENKTYRTSDDEVLSKHILARHPAIINTPASLLFLFRPFLLHGHSWIVSSI</sequence>
<comment type="caution">
    <text evidence="1">The sequence shown here is derived from an EMBL/GenBank/DDBJ whole genome shotgun (WGS) entry which is preliminary data.</text>
</comment>
<dbReference type="EMBL" id="RBNI01017201">
    <property type="protein sequence ID" value="RUP05256.1"/>
    <property type="molecule type" value="Genomic_DNA"/>
</dbReference>
<protein>
    <submittedName>
        <fullName evidence="1">Uncharacterized protein</fullName>
    </submittedName>
</protein>
<keyword evidence="2" id="KW-1185">Reference proteome</keyword>
<dbReference type="Proteomes" id="UP000268093">
    <property type="component" value="Unassembled WGS sequence"/>
</dbReference>